<feature type="transmembrane region" description="Helical" evidence="1">
    <location>
        <begin position="223"/>
        <end position="247"/>
    </location>
</feature>
<dbReference type="EMBL" id="BAABAV010000002">
    <property type="protein sequence ID" value="GAA4269826.1"/>
    <property type="molecule type" value="Genomic_DNA"/>
</dbReference>
<proteinExistence type="predicted"/>
<protein>
    <recommendedName>
        <fullName evidence="4">DUF3667 domain-containing protein</fullName>
    </recommendedName>
</protein>
<keyword evidence="1" id="KW-0472">Membrane</keyword>
<comment type="caution">
    <text evidence="2">The sequence shown here is derived from an EMBL/GenBank/DDBJ whole genome shotgun (WGS) entry which is preliminary data.</text>
</comment>
<accession>A0ABP8EC56</accession>
<organism evidence="2 3">
    <name type="scientific">Hyunsoonleella aestuarii</name>
    <dbReference type="NCBI Taxonomy" id="912802"/>
    <lineage>
        <taxon>Bacteria</taxon>
        <taxon>Pseudomonadati</taxon>
        <taxon>Bacteroidota</taxon>
        <taxon>Flavobacteriia</taxon>
        <taxon>Flavobacteriales</taxon>
        <taxon>Flavobacteriaceae</taxon>
    </lineage>
</organism>
<keyword evidence="1" id="KW-0812">Transmembrane</keyword>
<feature type="transmembrane region" description="Helical" evidence="1">
    <location>
        <begin position="191"/>
        <end position="211"/>
    </location>
</feature>
<name>A0ABP8EC56_9FLAO</name>
<dbReference type="Pfam" id="PF12412">
    <property type="entry name" value="DUF3667"/>
    <property type="match status" value="1"/>
</dbReference>
<evidence type="ECO:0000313" key="3">
    <source>
        <dbReference type="Proteomes" id="UP001500027"/>
    </source>
</evidence>
<feature type="transmembrane region" description="Helical" evidence="1">
    <location>
        <begin position="160"/>
        <end position="185"/>
    </location>
</feature>
<dbReference type="RefSeq" id="WP_139002215.1">
    <property type="nucleotide sequence ID" value="NZ_BAABAV010000002.1"/>
</dbReference>
<evidence type="ECO:0008006" key="4">
    <source>
        <dbReference type="Google" id="ProtNLM"/>
    </source>
</evidence>
<evidence type="ECO:0000256" key="1">
    <source>
        <dbReference type="SAM" id="Phobius"/>
    </source>
</evidence>
<reference evidence="3" key="1">
    <citation type="journal article" date="2019" name="Int. J. Syst. Evol. Microbiol.">
        <title>The Global Catalogue of Microorganisms (GCM) 10K type strain sequencing project: providing services to taxonomists for standard genome sequencing and annotation.</title>
        <authorList>
            <consortium name="The Broad Institute Genomics Platform"/>
            <consortium name="The Broad Institute Genome Sequencing Center for Infectious Disease"/>
            <person name="Wu L."/>
            <person name="Ma J."/>
        </authorList>
    </citation>
    <scope>NUCLEOTIDE SEQUENCE [LARGE SCALE GENOMIC DNA]</scope>
    <source>
        <strain evidence="3">JCM 17452</strain>
    </source>
</reference>
<feature type="transmembrane region" description="Helical" evidence="1">
    <location>
        <begin position="129"/>
        <end position="148"/>
    </location>
</feature>
<dbReference type="Proteomes" id="UP001500027">
    <property type="component" value="Unassembled WGS sequence"/>
</dbReference>
<evidence type="ECO:0000313" key="2">
    <source>
        <dbReference type="EMBL" id="GAA4269826.1"/>
    </source>
</evidence>
<gene>
    <name evidence="2" type="ORF">GCM10022257_19270</name>
</gene>
<dbReference type="InterPro" id="IPR022134">
    <property type="entry name" value="DUF3667"/>
</dbReference>
<feature type="transmembrane region" description="Helical" evidence="1">
    <location>
        <begin position="75"/>
        <end position="96"/>
    </location>
</feature>
<keyword evidence="3" id="KW-1185">Reference proteome</keyword>
<keyword evidence="1" id="KW-1133">Transmembrane helix</keyword>
<sequence length="264" mass="30331">MQCKNCNSSLLDESDYCYSCGGKVIRNRLTLKNLFEHFSETFLNYDNKFLQTFITLFKNPENVIGSYINGTRKKYVNVLSYFALALTITGLEWFILRKYFPDAIDLSNLDLGNNKNISNTVFQTIQENMSIIMMLFVPVYALISRLVFFNRKEFNYTEHLVIFMYILAQLSIFGAILNIIGAVIGTSLGQLAYLNLPIQILYSAYCLKRLYKLSLQGIILRTLLFIGIFIISYIVVIFAIVGIMFLIEGPDFFKKIMETQQATG</sequence>